<sequence>MSIDMIRHEPERSSSEPQQNSSNSPSQDIKAEQANYPFCTAKPVKRLSLNRALHFVNNRLFIITDHF</sequence>
<comment type="caution">
    <text evidence="2">The sequence shown here is derived from an EMBL/GenBank/DDBJ whole genome shotgun (WGS) entry which is preliminary data.</text>
</comment>
<name>A0AAV4RE67_CAEEX</name>
<feature type="region of interest" description="Disordered" evidence="1">
    <location>
        <begin position="1"/>
        <end position="34"/>
    </location>
</feature>
<reference evidence="2 3" key="1">
    <citation type="submission" date="2021-06" db="EMBL/GenBank/DDBJ databases">
        <title>Caerostris extrusa draft genome.</title>
        <authorList>
            <person name="Kono N."/>
            <person name="Arakawa K."/>
        </authorList>
    </citation>
    <scope>NUCLEOTIDE SEQUENCE [LARGE SCALE GENOMIC DNA]</scope>
</reference>
<evidence type="ECO:0000313" key="3">
    <source>
        <dbReference type="Proteomes" id="UP001054945"/>
    </source>
</evidence>
<evidence type="ECO:0000256" key="1">
    <source>
        <dbReference type="SAM" id="MobiDB-lite"/>
    </source>
</evidence>
<dbReference type="Proteomes" id="UP001054945">
    <property type="component" value="Unassembled WGS sequence"/>
</dbReference>
<gene>
    <name evidence="2" type="ORF">CEXT_455921</name>
</gene>
<dbReference type="AlphaFoldDB" id="A0AAV4RE67"/>
<protein>
    <submittedName>
        <fullName evidence="2">Uncharacterized protein</fullName>
    </submittedName>
</protein>
<accession>A0AAV4RE67</accession>
<evidence type="ECO:0000313" key="2">
    <source>
        <dbReference type="EMBL" id="GIY20179.1"/>
    </source>
</evidence>
<feature type="compositionally biased region" description="Basic and acidic residues" evidence="1">
    <location>
        <begin position="1"/>
        <end position="14"/>
    </location>
</feature>
<feature type="compositionally biased region" description="Low complexity" evidence="1">
    <location>
        <begin position="15"/>
        <end position="27"/>
    </location>
</feature>
<keyword evidence="3" id="KW-1185">Reference proteome</keyword>
<organism evidence="2 3">
    <name type="scientific">Caerostris extrusa</name>
    <name type="common">Bark spider</name>
    <name type="synonym">Caerostris bankana</name>
    <dbReference type="NCBI Taxonomy" id="172846"/>
    <lineage>
        <taxon>Eukaryota</taxon>
        <taxon>Metazoa</taxon>
        <taxon>Ecdysozoa</taxon>
        <taxon>Arthropoda</taxon>
        <taxon>Chelicerata</taxon>
        <taxon>Arachnida</taxon>
        <taxon>Araneae</taxon>
        <taxon>Araneomorphae</taxon>
        <taxon>Entelegynae</taxon>
        <taxon>Araneoidea</taxon>
        <taxon>Araneidae</taxon>
        <taxon>Caerostris</taxon>
    </lineage>
</organism>
<dbReference type="EMBL" id="BPLR01007848">
    <property type="protein sequence ID" value="GIY20179.1"/>
    <property type="molecule type" value="Genomic_DNA"/>
</dbReference>
<proteinExistence type="predicted"/>